<reference evidence="11" key="2">
    <citation type="submission" date="2023-05" db="EMBL/GenBank/DDBJ databases">
        <authorList>
            <consortium name="Lawrence Berkeley National Laboratory"/>
            <person name="Steindorff A."/>
            <person name="Hensen N."/>
            <person name="Bonometti L."/>
            <person name="Westerberg I."/>
            <person name="Brannstrom I.O."/>
            <person name="Guillou S."/>
            <person name="Cros-Aarteil S."/>
            <person name="Calhoun S."/>
            <person name="Haridas S."/>
            <person name="Kuo A."/>
            <person name="Mondo S."/>
            <person name="Pangilinan J."/>
            <person name="Riley R."/>
            <person name="Labutti K."/>
            <person name="Andreopoulos B."/>
            <person name="Lipzen A."/>
            <person name="Chen C."/>
            <person name="Yanf M."/>
            <person name="Daum C."/>
            <person name="Ng V."/>
            <person name="Clum A."/>
            <person name="Ohm R."/>
            <person name="Martin F."/>
            <person name="Silar P."/>
            <person name="Natvig D."/>
            <person name="Lalanne C."/>
            <person name="Gautier V."/>
            <person name="Ament-Velasquez S.L."/>
            <person name="Kruys A."/>
            <person name="Hutchinson M.I."/>
            <person name="Powell A.J."/>
            <person name="Barry K."/>
            <person name="Miller A.N."/>
            <person name="Grigoriev I.V."/>
            <person name="Debuchy R."/>
            <person name="Gladieux P."/>
            <person name="Thoren M.H."/>
            <person name="Johannesson H."/>
        </authorList>
    </citation>
    <scope>NUCLEOTIDE SEQUENCE</scope>
    <source>
        <strain evidence="11">CBS 538.74</strain>
    </source>
</reference>
<evidence type="ECO:0000313" key="12">
    <source>
        <dbReference type="Proteomes" id="UP001302745"/>
    </source>
</evidence>
<protein>
    <submittedName>
        <fullName evidence="11">C-type lectin protein</fullName>
    </submittedName>
</protein>
<keyword evidence="4" id="KW-0560">Oxidoreductase</keyword>
<dbReference type="InterPro" id="IPR017805">
    <property type="entry name" value="SAM_MeTrfase_EasF-type_put"/>
</dbReference>
<evidence type="ECO:0000259" key="8">
    <source>
        <dbReference type="Pfam" id="PF03781"/>
    </source>
</evidence>
<feature type="region of interest" description="Disordered" evidence="7">
    <location>
        <begin position="745"/>
        <end position="792"/>
    </location>
</feature>
<evidence type="ECO:0000256" key="1">
    <source>
        <dbReference type="ARBA" id="ARBA00022603"/>
    </source>
</evidence>
<evidence type="ECO:0000256" key="3">
    <source>
        <dbReference type="ARBA" id="ARBA00022691"/>
    </source>
</evidence>
<keyword evidence="12" id="KW-1185">Reference proteome</keyword>
<keyword evidence="1" id="KW-0489">Methyltransferase</keyword>
<evidence type="ECO:0000256" key="2">
    <source>
        <dbReference type="ARBA" id="ARBA00022679"/>
    </source>
</evidence>
<dbReference type="Pfam" id="PF10017">
    <property type="entry name" value="Methyltransf_33"/>
    <property type="match status" value="1"/>
</dbReference>
<dbReference type="SUPFAM" id="SSF53335">
    <property type="entry name" value="S-adenosyl-L-methionine-dependent methyltransferases"/>
    <property type="match status" value="1"/>
</dbReference>
<dbReference type="InterPro" id="IPR016187">
    <property type="entry name" value="CTDL_fold"/>
</dbReference>
<keyword evidence="2" id="KW-0808">Transferase</keyword>
<keyword evidence="3" id="KW-0949">S-adenosyl-L-methionine</keyword>
<dbReference type="Gene3D" id="3.40.50.150">
    <property type="entry name" value="Vaccinia Virus protein VP39"/>
    <property type="match status" value="1"/>
</dbReference>
<organism evidence="11 12">
    <name type="scientific">Chaetomidium leptoderma</name>
    <dbReference type="NCBI Taxonomy" id="669021"/>
    <lineage>
        <taxon>Eukaryota</taxon>
        <taxon>Fungi</taxon>
        <taxon>Dikarya</taxon>
        <taxon>Ascomycota</taxon>
        <taxon>Pezizomycotina</taxon>
        <taxon>Sordariomycetes</taxon>
        <taxon>Sordariomycetidae</taxon>
        <taxon>Sordariales</taxon>
        <taxon>Chaetomiaceae</taxon>
        <taxon>Chaetomidium</taxon>
    </lineage>
</organism>
<dbReference type="InterPro" id="IPR024775">
    <property type="entry name" value="DinB-like"/>
</dbReference>
<dbReference type="EMBL" id="MU856842">
    <property type="protein sequence ID" value="KAK4158094.1"/>
    <property type="molecule type" value="Genomic_DNA"/>
</dbReference>
<evidence type="ECO:0000256" key="7">
    <source>
        <dbReference type="SAM" id="MobiDB-lite"/>
    </source>
</evidence>
<feature type="domain" description="Sulfatase-modifying factor enzyme-like" evidence="8">
    <location>
        <begin position="578"/>
        <end position="712"/>
    </location>
</feature>
<reference evidence="11" key="1">
    <citation type="journal article" date="2023" name="Mol. Phylogenet. Evol.">
        <title>Genome-scale phylogeny and comparative genomics of the fungal order Sordariales.</title>
        <authorList>
            <person name="Hensen N."/>
            <person name="Bonometti L."/>
            <person name="Westerberg I."/>
            <person name="Brannstrom I.O."/>
            <person name="Guillou S."/>
            <person name="Cros-Aarteil S."/>
            <person name="Calhoun S."/>
            <person name="Haridas S."/>
            <person name="Kuo A."/>
            <person name="Mondo S."/>
            <person name="Pangilinan J."/>
            <person name="Riley R."/>
            <person name="LaButti K."/>
            <person name="Andreopoulos B."/>
            <person name="Lipzen A."/>
            <person name="Chen C."/>
            <person name="Yan M."/>
            <person name="Daum C."/>
            <person name="Ng V."/>
            <person name="Clum A."/>
            <person name="Steindorff A."/>
            <person name="Ohm R.A."/>
            <person name="Martin F."/>
            <person name="Silar P."/>
            <person name="Natvig D.O."/>
            <person name="Lalanne C."/>
            <person name="Gautier V."/>
            <person name="Ament-Velasquez S.L."/>
            <person name="Kruys A."/>
            <person name="Hutchinson M.I."/>
            <person name="Powell A.J."/>
            <person name="Barry K."/>
            <person name="Miller A.N."/>
            <person name="Grigoriev I.V."/>
            <person name="Debuchy R."/>
            <person name="Gladieux P."/>
            <person name="Hiltunen Thoren M."/>
            <person name="Johannesson H."/>
        </authorList>
    </citation>
    <scope>NUCLEOTIDE SEQUENCE</scope>
    <source>
        <strain evidence="11">CBS 538.74</strain>
    </source>
</reference>
<dbReference type="InterPro" id="IPR019257">
    <property type="entry name" value="MeTrfase_dom"/>
</dbReference>
<dbReference type="GO" id="GO:0032259">
    <property type="term" value="P:methylation"/>
    <property type="evidence" value="ECO:0007669"/>
    <property type="project" value="UniProtKB-KW"/>
</dbReference>
<dbReference type="Proteomes" id="UP001302745">
    <property type="component" value="Unassembled WGS sequence"/>
</dbReference>
<evidence type="ECO:0000259" key="10">
    <source>
        <dbReference type="Pfam" id="PF12867"/>
    </source>
</evidence>
<dbReference type="PANTHER" id="PTHR43397">
    <property type="entry name" value="ERGOTHIONEINE BIOSYNTHESIS PROTEIN 1"/>
    <property type="match status" value="1"/>
</dbReference>
<feature type="domain" description="Sulfatase-modifying factor enzyme-like" evidence="8">
    <location>
        <begin position="793"/>
        <end position="898"/>
    </location>
</feature>
<dbReference type="Gene3D" id="3.90.1580.10">
    <property type="entry name" value="paralog of FGE (formylglycine-generating enzyme)"/>
    <property type="match status" value="1"/>
</dbReference>
<dbReference type="PANTHER" id="PTHR43397:SF1">
    <property type="entry name" value="ERGOTHIONEINE BIOSYNTHESIS PROTEIN 1"/>
    <property type="match status" value="1"/>
</dbReference>
<evidence type="ECO:0000256" key="5">
    <source>
        <dbReference type="ARBA" id="ARBA00023004"/>
    </source>
</evidence>
<sequence length="901" mass="100276">MPSAEAATVAPHGAVPRLGAIKEKKGMPDLCLAAAGPKLDIIDIRRAAVEINLKAEVFSLFHTRDSPRKLPTLLLYDERGLQLFEKITFLDEYYLTNDEIQVLGSFAADMVKNIPAGAMIIELGSGNLRKVNLLLQALEDAAKDIDYYALDLSQQELERTLAQLPPYKHVRAHGLLGTYDDGRSWLKDPSIASRQKCILSLGSSVGNFDRGDAAAFLKTIADVLGPGDTMLIGLDACDNPASVYHAYNDKEGVTHEFVLNGLRHANRVLGETAFVENDWRVIGEYVCDAEGGRHQAFYSPRRNTTVMGELIRPYERIQIEQSLKYSAAEAEELWKRAGMTEIAQWRHREEYGLHMLVKPKMAFSLIPSVYARTALPSLEDWEGLWAAWDVVTREMLPPEEFLEKPIKLRNACIFYLGHIPTFLDIQLSKTTKEPPTEPAHYTGIFERGIDPDVDNPELCHAHSEIPDEWPPVDEIITYQGRVRARVQSLYAAGIDAIPRHVGRAIWVGFEHEAMHLETLLYMMLQSDRTQPPAHVPVPDFEKLAAKARSERVPNEWFDIPEQEVTIGLDDPEDGTNPNVPYGWDNEKPVRRAKVHAFQAQGRPISNEEYAQYMYNTHTTNVPASWAHASVGEVDGAVESGGANGHENGHTNGLSNGASTLPESFLEDKSVRTVYGLVPLKHALDWPVFGSYDELTGCAAWMGGRIPTVEEAQSVYAHVEAHKKKECEQQLSQRVPAVNGHLCNNGVEISPPATPPATAAASEAASSSSSAEGEEEEEKAKEEKQQPPSRPHLFIDLDGANVGFQHWHPAPVTGRGHRLAGQADMGGVWEWTSSVLRRWAGFEAMPLYPAYTADFFDGKHNVVLGGSWSTHPRIAGRRSFVNWYQRNYPYAWVGARLVRDVE</sequence>
<dbReference type="SUPFAM" id="SSF56436">
    <property type="entry name" value="C-type lectin-like"/>
    <property type="match status" value="1"/>
</dbReference>
<feature type="domain" description="DinB-like" evidence="10">
    <location>
        <begin position="395"/>
        <end position="519"/>
    </location>
</feature>
<evidence type="ECO:0000313" key="11">
    <source>
        <dbReference type="EMBL" id="KAK4158094.1"/>
    </source>
</evidence>
<proteinExistence type="predicted"/>
<evidence type="ECO:0000256" key="6">
    <source>
        <dbReference type="ARBA" id="ARBA00037882"/>
    </source>
</evidence>
<comment type="pathway">
    <text evidence="6">Amino-acid biosynthesis; ergothioneine biosynthesis.</text>
</comment>
<dbReference type="AlphaFoldDB" id="A0AAN7A1M8"/>
<comment type="caution">
    <text evidence="11">The sequence shown here is derived from an EMBL/GenBank/DDBJ whole genome shotgun (WGS) entry which is preliminary data.</text>
</comment>
<dbReference type="InterPro" id="IPR051128">
    <property type="entry name" value="EgtD_Methyltrsf_superfamily"/>
</dbReference>
<accession>A0AAN7A1M8</accession>
<dbReference type="GO" id="GO:0008168">
    <property type="term" value="F:methyltransferase activity"/>
    <property type="evidence" value="ECO:0007669"/>
    <property type="project" value="UniProtKB-KW"/>
</dbReference>
<gene>
    <name evidence="11" type="ORF">C8A00DRAFT_11121</name>
</gene>
<feature type="domain" description="Histidine-specific methyltransferase SAM-dependent" evidence="9">
    <location>
        <begin position="64"/>
        <end position="356"/>
    </location>
</feature>
<evidence type="ECO:0000256" key="4">
    <source>
        <dbReference type="ARBA" id="ARBA00023002"/>
    </source>
</evidence>
<dbReference type="NCBIfam" id="TIGR03439">
    <property type="entry name" value="methyl_EasF"/>
    <property type="match status" value="1"/>
</dbReference>
<dbReference type="InterPro" id="IPR042095">
    <property type="entry name" value="SUMF_sf"/>
</dbReference>
<name>A0AAN7A1M8_9PEZI</name>
<dbReference type="InterPro" id="IPR005532">
    <property type="entry name" value="SUMF_dom"/>
</dbReference>
<dbReference type="InterPro" id="IPR029063">
    <property type="entry name" value="SAM-dependent_MTases_sf"/>
</dbReference>
<dbReference type="Pfam" id="PF03781">
    <property type="entry name" value="FGE-sulfatase"/>
    <property type="match status" value="2"/>
</dbReference>
<dbReference type="Pfam" id="PF12867">
    <property type="entry name" value="DinB_2"/>
    <property type="match status" value="1"/>
</dbReference>
<feature type="compositionally biased region" description="Low complexity" evidence="7">
    <location>
        <begin position="755"/>
        <end position="770"/>
    </location>
</feature>
<keyword evidence="5" id="KW-0408">Iron</keyword>
<evidence type="ECO:0000259" key="9">
    <source>
        <dbReference type="Pfam" id="PF10017"/>
    </source>
</evidence>